<feature type="domain" description="PGG" evidence="3">
    <location>
        <begin position="456"/>
        <end position="569"/>
    </location>
</feature>
<dbReference type="EMBL" id="CACTIH010001834">
    <property type="protein sequence ID" value="CAA2965032.1"/>
    <property type="molecule type" value="Genomic_DNA"/>
</dbReference>
<dbReference type="InterPro" id="IPR002110">
    <property type="entry name" value="Ankyrin_rpt"/>
</dbReference>
<evidence type="ECO:0000313" key="5">
    <source>
        <dbReference type="Proteomes" id="UP000594638"/>
    </source>
</evidence>
<dbReference type="PANTHER" id="PTHR24177:SF365">
    <property type="entry name" value="ANKYRIN REPEAT-CONTAINING PROTEIN NPR4-LIKE ISOFORM X1"/>
    <property type="match status" value="1"/>
</dbReference>
<dbReference type="Gramene" id="OE9A023808T2">
    <property type="protein sequence ID" value="OE9A023808C2"/>
    <property type="gene ID" value="OE9A023808"/>
</dbReference>
<evidence type="ECO:0000256" key="2">
    <source>
        <dbReference type="SAM" id="Phobius"/>
    </source>
</evidence>
<feature type="region of interest" description="Disordered" evidence="1">
    <location>
        <begin position="1"/>
        <end position="26"/>
    </location>
</feature>
<dbReference type="SMART" id="SM00248">
    <property type="entry name" value="ANK"/>
    <property type="match status" value="6"/>
</dbReference>
<dbReference type="Pfam" id="PF12796">
    <property type="entry name" value="Ank_2"/>
    <property type="match status" value="1"/>
</dbReference>
<evidence type="ECO:0000259" key="3">
    <source>
        <dbReference type="Pfam" id="PF13962"/>
    </source>
</evidence>
<keyword evidence="5" id="KW-1185">Reference proteome</keyword>
<sequence length="625" mass="70536">MNSRSYEPNPEQARVDQPELSGTATTSDVVEAAVVELPSMHSQVEVKVENPISNANAQQWGEKEDRLKLRLRLYRAALRGDWKDAETALRLDKSAGSLEVEEGGQRPLHIAALAKQTAFVCKLVECLNKEDLELSDKRGRTAFDFAAISGVVEMAKVMYEKNNALPTIRHVNKRSPIEFAAWMGNKKMVEYLHKITPLQNFEANECMSILVAIIKNGMYDIVLKILKADRSIVTSSNEDKIRALLALAEEPFSPYGTSQEWICENLARFVPYVPCFKTIYDSIEKQRQACQLVKKLLEPILISEDLEISNLDSLFHILSVAATIGNVEFLTLLIRSYPAIIRASDNNHNTIFHLAAIHRKGRVFNLIYDIGAVKDLLLFGVDTDCNNILHLTAKLAPSSKLNIVSGAALQMQRELLWFKEVEKNLRPSDVQQRNNDRKTPRELFTEEHEKLREVGEKWMKDTATSCMVVATLIATVAFAAAFTVPGGNKEETGTPIFLNNMWFTIFVTSNAVAMFSSITSILMFLSILTSRYGEEDFLYTLPAKLMVGLFTLFSSIVCMDLTFSATFFLVYKEEKQGILPKIIASLALLPITLYAMLNFRLWISLIHSTIWASRFMFRPGKHKLF</sequence>
<dbReference type="Proteomes" id="UP000594638">
    <property type="component" value="Unassembled WGS sequence"/>
</dbReference>
<keyword evidence="2" id="KW-1133">Transmembrane helix</keyword>
<name>A0A8S0QB93_OLEEU</name>
<dbReference type="AlphaFoldDB" id="A0A8S0QB93"/>
<protein>
    <submittedName>
        <fullName evidence="4">Ankyrin repeat-containing At5g02620-like</fullName>
    </submittedName>
</protein>
<evidence type="ECO:0000313" key="4">
    <source>
        <dbReference type="EMBL" id="CAA2965032.1"/>
    </source>
</evidence>
<evidence type="ECO:0000256" key="1">
    <source>
        <dbReference type="SAM" id="MobiDB-lite"/>
    </source>
</evidence>
<keyword evidence="2" id="KW-0812">Transmembrane</keyword>
<proteinExistence type="predicted"/>
<keyword evidence="2" id="KW-0472">Membrane</keyword>
<comment type="caution">
    <text evidence="4">The sequence shown here is derived from an EMBL/GenBank/DDBJ whole genome shotgun (WGS) entry which is preliminary data.</text>
</comment>
<dbReference type="OrthoDB" id="1921232at2759"/>
<gene>
    <name evidence="4" type="ORF">OLEA9_A023808</name>
</gene>
<dbReference type="SUPFAM" id="SSF48403">
    <property type="entry name" value="Ankyrin repeat"/>
    <property type="match status" value="1"/>
</dbReference>
<feature type="transmembrane region" description="Helical" evidence="2">
    <location>
        <begin position="502"/>
        <end position="525"/>
    </location>
</feature>
<dbReference type="Pfam" id="PF13962">
    <property type="entry name" value="PGG"/>
    <property type="match status" value="1"/>
</dbReference>
<reference evidence="4 5" key="1">
    <citation type="submission" date="2019-12" db="EMBL/GenBank/DDBJ databases">
        <authorList>
            <person name="Alioto T."/>
            <person name="Alioto T."/>
            <person name="Gomez Garrido J."/>
        </authorList>
    </citation>
    <scope>NUCLEOTIDE SEQUENCE [LARGE SCALE GENOMIC DNA]</scope>
</reference>
<accession>A0A8S0QB93</accession>
<feature type="transmembrane region" description="Helical" evidence="2">
    <location>
        <begin position="462"/>
        <end position="482"/>
    </location>
</feature>
<dbReference type="Gramene" id="OE9A023808T3">
    <property type="protein sequence ID" value="OE9A023808C3"/>
    <property type="gene ID" value="OE9A023808"/>
</dbReference>
<dbReference type="InterPro" id="IPR026961">
    <property type="entry name" value="PGG_dom"/>
</dbReference>
<feature type="transmembrane region" description="Helical" evidence="2">
    <location>
        <begin position="545"/>
        <end position="570"/>
    </location>
</feature>
<dbReference type="PANTHER" id="PTHR24177">
    <property type="entry name" value="CASKIN"/>
    <property type="match status" value="1"/>
</dbReference>
<organism evidence="4 5">
    <name type="scientific">Olea europaea subsp. europaea</name>
    <dbReference type="NCBI Taxonomy" id="158383"/>
    <lineage>
        <taxon>Eukaryota</taxon>
        <taxon>Viridiplantae</taxon>
        <taxon>Streptophyta</taxon>
        <taxon>Embryophyta</taxon>
        <taxon>Tracheophyta</taxon>
        <taxon>Spermatophyta</taxon>
        <taxon>Magnoliopsida</taxon>
        <taxon>eudicotyledons</taxon>
        <taxon>Gunneridae</taxon>
        <taxon>Pentapetalae</taxon>
        <taxon>asterids</taxon>
        <taxon>lamiids</taxon>
        <taxon>Lamiales</taxon>
        <taxon>Oleaceae</taxon>
        <taxon>Oleeae</taxon>
        <taxon>Olea</taxon>
    </lineage>
</organism>
<dbReference type="InterPro" id="IPR036770">
    <property type="entry name" value="Ankyrin_rpt-contain_sf"/>
</dbReference>
<dbReference type="Gene3D" id="1.25.40.20">
    <property type="entry name" value="Ankyrin repeat-containing domain"/>
    <property type="match status" value="2"/>
</dbReference>
<dbReference type="GO" id="GO:0016020">
    <property type="term" value="C:membrane"/>
    <property type="evidence" value="ECO:0007669"/>
    <property type="project" value="TreeGrafter"/>
</dbReference>
<feature type="transmembrane region" description="Helical" evidence="2">
    <location>
        <begin position="582"/>
        <end position="603"/>
    </location>
</feature>